<dbReference type="Gene3D" id="2.60.120.10">
    <property type="entry name" value="Jelly Rolls"/>
    <property type="match status" value="1"/>
</dbReference>
<feature type="domain" description="PNPLA" evidence="12">
    <location>
        <begin position="324"/>
        <end position="485"/>
    </location>
</feature>
<keyword evidence="7 9" id="KW-0443">Lipid metabolism</keyword>
<dbReference type="InterPro" id="IPR056556">
    <property type="entry name" value="NTE1_P-loop_dom"/>
</dbReference>
<dbReference type="EMBL" id="JBHDIY010000002">
    <property type="protein sequence ID" value="MFL4470360.1"/>
    <property type="molecule type" value="Genomic_DNA"/>
</dbReference>
<dbReference type="EC" id="3.1.1.-" evidence="13"/>
<organism evidence="13 14">
    <name type="scientific">Tateyamaria armeniaca</name>
    <dbReference type="NCBI Taxonomy" id="2518930"/>
    <lineage>
        <taxon>Bacteria</taxon>
        <taxon>Pseudomonadati</taxon>
        <taxon>Pseudomonadota</taxon>
        <taxon>Alphaproteobacteria</taxon>
        <taxon>Rhodobacterales</taxon>
        <taxon>Roseobacteraceae</taxon>
        <taxon>Tateyamaria</taxon>
    </lineage>
</organism>
<feature type="active site" description="Nucleophile" evidence="9">
    <location>
        <position position="357"/>
    </location>
</feature>
<dbReference type="SUPFAM" id="SSF51206">
    <property type="entry name" value="cAMP-binding domain-like"/>
    <property type="match status" value="1"/>
</dbReference>
<dbReference type="GO" id="GO:0016787">
    <property type="term" value="F:hydrolase activity"/>
    <property type="evidence" value="ECO:0007669"/>
    <property type="project" value="UniProtKB-KW"/>
</dbReference>
<evidence type="ECO:0000256" key="10">
    <source>
        <dbReference type="SAM" id="MobiDB-lite"/>
    </source>
</evidence>
<keyword evidence="6" id="KW-1133">Transmembrane helix</keyword>
<accession>A0ABW8UU07</accession>
<sequence length="644" mass="70079">MTSETSHAELIALLRDIDGFGGLHPDILEKMARTADYNDVTRGEVLIREGDAADTLFIVLRGRFSVLLGGRAIAEITKGEPIGELAFFAGGTRTATVVAARDSAVMCLSREAYDALAAQTPALANGILAAVSQRLARTVPATPHLRPASGHVCAMFPGGRNRVIDAAFVAGIRAAFEGEARWKVIEAQDCDPALLQDARALASWLDRQEAEHGNLLLICVDPACQPIWQKVTANNSDTIMIIAPKEGAFTPDDGPSDLERAIYEATLPAHLHVILHRPTTGDSTSDTRAWLQDRPVRLHHHLALESRADFARIARFVRGEAVGLVMCGGGSYGTAHLAVIKALREHGYEFDFVGGTSVGAAMAGALALGLGSDEIMEQCEEIFLRSKAMSRLTVPRFSLLDHSVLDASFRKHYGLGDVEDLHLNFFAVATNLTHNDVTVIREGPLWQAIRASSAIPGIFPPFLRENGEVLIDGGLIDNVPIDAMRALKAGSNVVLNFLPGKPWTVRARYEDYPNRVQALTSLMRKPKEGSARHPTAFTVLARAMVVNARKLLRQINVGDDVLLNISVLRGMSFMDWKRGRELFDTTYEQISGMLMHCPDAPDTHAARLERLRGVAAALDATLEEQPSEKAPLQPRRSTITDPTE</sequence>
<dbReference type="InterPro" id="IPR016035">
    <property type="entry name" value="Acyl_Trfase/lysoPLipase"/>
</dbReference>
<keyword evidence="8" id="KW-0472">Membrane</keyword>
<evidence type="ECO:0000256" key="6">
    <source>
        <dbReference type="ARBA" id="ARBA00022989"/>
    </source>
</evidence>
<dbReference type="CDD" id="cd00038">
    <property type="entry name" value="CAP_ED"/>
    <property type="match status" value="1"/>
</dbReference>
<dbReference type="PROSITE" id="PS51635">
    <property type="entry name" value="PNPLA"/>
    <property type="match status" value="1"/>
</dbReference>
<evidence type="ECO:0000256" key="9">
    <source>
        <dbReference type="PROSITE-ProRule" id="PRU01161"/>
    </source>
</evidence>
<feature type="active site" description="Proton acceptor" evidence="9">
    <location>
        <position position="472"/>
    </location>
</feature>
<dbReference type="SMART" id="SM00100">
    <property type="entry name" value="cNMP"/>
    <property type="match status" value="1"/>
</dbReference>
<dbReference type="Gene3D" id="3.40.1090.10">
    <property type="entry name" value="Cytosolic phospholipase A2 catalytic domain"/>
    <property type="match status" value="1"/>
</dbReference>
<evidence type="ECO:0000259" key="11">
    <source>
        <dbReference type="PROSITE" id="PS50042"/>
    </source>
</evidence>
<feature type="compositionally biased region" description="Polar residues" evidence="10">
    <location>
        <begin position="635"/>
        <end position="644"/>
    </location>
</feature>
<dbReference type="RefSeq" id="WP_407592217.1">
    <property type="nucleotide sequence ID" value="NZ_JBHDIY010000002.1"/>
</dbReference>
<dbReference type="PROSITE" id="PS00888">
    <property type="entry name" value="CNMP_BINDING_1"/>
    <property type="match status" value="1"/>
</dbReference>
<dbReference type="Proteomes" id="UP001627408">
    <property type="component" value="Unassembled WGS sequence"/>
</dbReference>
<evidence type="ECO:0000256" key="1">
    <source>
        <dbReference type="ARBA" id="ARBA00004370"/>
    </source>
</evidence>
<evidence type="ECO:0000313" key="13">
    <source>
        <dbReference type="EMBL" id="MFL4470360.1"/>
    </source>
</evidence>
<dbReference type="InterPro" id="IPR000595">
    <property type="entry name" value="cNMP-bd_dom"/>
</dbReference>
<dbReference type="InterPro" id="IPR014710">
    <property type="entry name" value="RmlC-like_jellyroll"/>
</dbReference>
<dbReference type="PANTHER" id="PTHR14226">
    <property type="entry name" value="NEUROPATHY TARGET ESTERASE/SWISS CHEESE D.MELANOGASTER"/>
    <property type="match status" value="1"/>
</dbReference>
<gene>
    <name evidence="13" type="ORF">ACERZ8_10910</name>
</gene>
<comment type="similarity">
    <text evidence="2">Belongs to the NTE family.</text>
</comment>
<evidence type="ECO:0000256" key="2">
    <source>
        <dbReference type="ARBA" id="ARBA00006636"/>
    </source>
</evidence>
<feature type="short sequence motif" description="GXSXG" evidence="9">
    <location>
        <begin position="355"/>
        <end position="359"/>
    </location>
</feature>
<feature type="short sequence motif" description="GXGXXG" evidence="9">
    <location>
        <begin position="328"/>
        <end position="333"/>
    </location>
</feature>
<keyword evidence="14" id="KW-1185">Reference proteome</keyword>
<dbReference type="InterPro" id="IPR018488">
    <property type="entry name" value="cNMP-bd_CS"/>
</dbReference>
<dbReference type="PROSITE" id="PS50042">
    <property type="entry name" value="CNMP_BINDING_3"/>
    <property type="match status" value="1"/>
</dbReference>
<reference evidence="13 14" key="1">
    <citation type="submission" date="2024-08" db="EMBL/GenBank/DDBJ databases">
        <title>Tateyamaria sp. nov., isolated from marine algae.</title>
        <authorList>
            <person name="Choi B.J."/>
            <person name="Kim J.M."/>
            <person name="Lee J.K."/>
            <person name="Choi D.G."/>
            <person name="Bayburt H."/>
            <person name="Baek J.H."/>
            <person name="Han D.M."/>
            <person name="Jeon C.O."/>
        </authorList>
    </citation>
    <scope>NUCLEOTIDE SEQUENCE [LARGE SCALE GENOMIC DNA]</scope>
    <source>
        <strain evidence="13 14">KMU-156</strain>
    </source>
</reference>
<dbReference type="SUPFAM" id="SSF52151">
    <property type="entry name" value="FabD/lysophospholipase-like"/>
    <property type="match status" value="1"/>
</dbReference>
<evidence type="ECO:0000313" key="14">
    <source>
        <dbReference type="Proteomes" id="UP001627408"/>
    </source>
</evidence>
<evidence type="ECO:0000256" key="7">
    <source>
        <dbReference type="ARBA" id="ARBA00023098"/>
    </source>
</evidence>
<evidence type="ECO:0000259" key="12">
    <source>
        <dbReference type="PROSITE" id="PS51635"/>
    </source>
</evidence>
<comment type="caution">
    <text evidence="13">The sequence shown here is derived from an EMBL/GenBank/DDBJ whole genome shotgun (WGS) entry which is preliminary data.</text>
</comment>
<name>A0ABW8UU07_9RHOB</name>
<dbReference type="Pfam" id="PF01734">
    <property type="entry name" value="Patatin"/>
    <property type="match status" value="1"/>
</dbReference>
<proteinExistence type="inferred from homology"/>
<protein>
    <submittedName>
        <fullName evidence="13">Cyclic nucleotide-binding and patatin-like phospholipase domain-containing protein</fullName>
        <ecNumber evidence="13">3.1.1.-</ecNumber>
    </submittedName>
</protein>
<evidence type="ECO:0000256" key="3">
    <source>
        <dbReference type="ARBA" id="ARBA00022692"/>
    </source>
</evidence>
<feature type="domain" description="Cyclic nucleotide-binding" evidence="11">
    <location>
        <begin position="19"/>
        <end position="134"/>
    </location>
</feature>
<feature type="short sequence motif" description="DGA/G" evidence="9">
    <location>
        <begin position="472"/>
        <end position="474"/>
    </location>
</feature>
<keyword evidence="4 9" id="KW-0378">Hydrolase</keyword>
<keyword evidence="3" id="KW-0812">Transmembrane</keyword>
<feature type="region of interest" description="Disordered" evidence="10">
    <location>
        <begin position="622"/>
        <end position="644"/>
    </location>
</feature>
<evidence type="ECO:0000256" key="4">
    <source>
        <dbReference type="ARBA" id="ARBA00022801"/>
    </source>
</evidence>
<dbReference type="InterPro" id="IPR002641">
    <property type="entry name" value="PNPLA_dom"/>
</dbReference>
<evidence type="ECO:0000256" key="8">
    <source>
        <dbReference type="ARBA" id="ARBA00023136"/>
    </source>
</evidence>
<dbReference type="Pfam" id="PF00027">
    <property type="entry name" value="cNMP_binding"/>
    <property type="match status" value="1"/>
</dbReference>
<dbReference type="InterPro" id="IPR050301">
    <property type="entry name" value="NTE"/>
</dbReference>
<comment type="subcellular location">
    <subcellularLocation>
        <location evidence="1">Membrane</location>
    </subcellularLocation>
</comment>
<evidence type="ECO:0000256" key="5">
    <source>
        <dbReference type="ARBA" id="ARBA00022963"/>
    </source>
</evidence>
<dbReference type="InterPro" id="IPR018490">
    <property type="entry name" value="cNMP-bd_dom_sf"/>
</dbReference>
<dbReference type="Pfam" id="PF24179">
    <property type="entry name" value="NTE_Ploop"/>
    <property type="match status" value="1"/>
</dbReference>
<dbReference type="PANTHER" id="PTHR14226:SF29">
    <property type="entry name" value="NEUROPATHY TARGET ESTERASE SWS"/>
    <property type="match status" value="1"/>
</dbReference>
<keyword evidence="5 9" id="KW-0442">Lipid degradation</keyword>